<dbReference type="AlphaFoldDB" id="A0A8J3Q8U2"/>
<dbReference type="InterPro" id="IPR006311">
    <property type="entry name" value="TAT_signal"/>
</dbReference>
<dbReference type="EMBL" id="BONY01000018">
    <property type="protein sequence ID" value="GIH05333.1"/>
    <property type="molecule type" value="Genomic_DNA"/>
</dbReference>
<keyword evidence="2" id="KW-1185">Reference proteome</keyword>
<dbReference type="RefSeq" id="WP_203909187.1">
    <property type="nucleotide sequence ID" value="NZ_BONY01000018.1"/>
</dbReference>
<protein>
    <submittedName>
        <fullName evidence="1">Uncharacterized protein</fullName>
    </submittedName>
</protein>
<sequence length="166" mass="18153">MTITADSLPDFYTAPPDATPSAVTARVRRSVIGRRTLLKLATGGALGIGLGVLDLVARALPSSANNPNPVLSVWNECRGYFASSTICVPTSAYYGSSVCNGTWHRNDKYYGSSVTYDYTFNNTSCDTRNAWRWVGRVANRKCSDGWTYYSDGGTYRNTFSICRTAI</sequence>
<evidence type="ECO:0000313" key="2">
    <source>
        <dbReference type="Proteomes" id="UP000612899"/>
    </source>
</evidence>
<name>A0A8J3Q8U2_9ACTN</name>
<dbReference type="Proteomes" id="UP000612899">
    <property type="component" value="Unassembled WGS sequence"/>
</dbReference>
<comment type="caution">
    <text evidence="1">The sequence shown here is derived from an EMBL/GenBank/DDBJ whole genome shotgun (WGS) entry which is preliminary data.</text>
</comment>
<reference evidence="1" key="1">
    <citation type="submission" date="2021-01" db="EMBL/GenBank/DDBJ databases">
        <title>Whole genome shotgun sequence of Rhizocola hellebori NBRC 109834.</title>
        <authorList>
            <person name="Komaki H."/>
            <person name="Tamura T."/>
        </authorList>
    </citation>
    <scope>NUCLEOTIDE SEQUENCE</scope>
    <source>
        <strain evidence="1">NBRC 109834</strain>
    </source>
</reference>
<proteinExistence type="predicted"/>
<evidence type="ECO:0000313" key="1">
    <source>
        <dbReference type="EMBL" id="GIH05333.1"/>
    </source>
</evidence>
<gene>
    <name evidence="1" type="ORF">Rhe02_34000</name>
</gene>
<organism evidence="1 2">
    <name type="scientific">Rhizocola hellebori</name>
    <dbReference type="NCBI Taxonomy" id="1392758"/>
    <lineage>
        <taxon>Bacteria</taxon>
        <taxon>Bacillati</taxon>
        <taxon>Actinomycetota</taxon>
        <taxon>Actinomycetes</taxon>
        <taxon>Micromonosporales</taxon>
        <taxon>Micromonosporaceae</taxon>
        <taxon>Rhizocola</taxon>
    </lineage>
</organism>
<dbReference type="PROSITE" id="PS51318">
    <property type="entry name" value="TAT"/>
    <property type="match status" value="1"/>
</dbReference>
<accession>A0A8J3Q8U2</accession>